<dbReference type="Proteomes" id="UP000712600">
    <property type="component" value="Unassembled WGS sequence"/>
</dbReference>
<evidence type="ECO:0000313" key="2">
    <source>
        <dbReference type="Proteomes" id="UP000712600"/>
    </source>
</evidence>
<name>A0A8S9N303_BRACR</name>
<evidence type="ECO:0000313" key="1">
    <source>
        <dbReference type="EMBL" id="KAF3487797.1"/>
    </source>
</evidence>
<reference evidence="1" key="1">
    <citation type="submission" date="2019-12" db="EMBL/GenBank/DDBJ databases">
        <title>Genome sequencing and annotation of Brassica cretica.</title>
        <authorList>
            <person name="Studholme D.J."/>
            <person name="Sarris P."/>
        </authorList>
    </citation>
    <scope>NUCLEOTIDE SEQUENCE</scope>
    <source>
        <strain evidence="1">PFS-109/04</strain>
        <tissue evidence="1">Leaf</tissue>
    </source>
</reference>
<gene>
    <name evidence="1" type="ORF">F2Q69_00054958</name>
</gene>
<dbReference type="EMBL" id="QGKX02002183">
    <property type="protein sequence ID" value="KAF3487797.1"/>
    <property type="molecule type" value="Genomic_DNA"/>
</dbReference>
<proteinExistence type="predicted"/>
<dbReference type="AlphaFoldDB" id="A0A8S9N303"/>
<accession>A0A8S9N303</accession>
<sequence length="57" mass="6247">MAEVENANAILVSEYEKLIVASDVPGDGTVLVYVRLAEKGFVLLVCDSDCFSLCHWN</sequence>
<organism evidence="1 2">
    <name type="scientific">Brassica cretica</name>
    <name type="common">Mustard</name>
    <dbReference type="NCBI Taxonomy" id="69181"/>
    <lineage>
        <taxon>Eukaryota</taxon>
        <taxon>Viridiplantae</taxon>
        <taxon>Streptophyta</taxon>
        <taxon>Embryophyta</taxon>
        <taxon>Tracheophyta</taxon>
        <taxon>Spermatophyta</taxon>
        <taxon>Magnoliopsida</taxon>
        <taxon>eudicotyledons</taxon>
        <taxon>Gunneridae</taxon>
        <taxon>Pentapetalae</taxon>
        <taxon>rosids</taxon>
        <taxon>malvids</taxon>
        <taxon>Brassicales</taxon>
        <taxon>Brassicaceae</taxon>
        <taxon>Brassiceae</taxon>
        <taxon>Brassica</taxon>
    </lineage>
</organism>
<comment type="caution">
    <text evidence="1">The sequence shown here is derived from an EMBL/GenBank/DDBJ whole genome shotgun (WGS) entry which is preliminary data.</text>
</comment>
<protein>
    <submittedName>
        <fullName evidence="1">Uncharacterized protein</fullName>
    </submittedName>
</protein>